<reference evidence="2 3" key="1">
    <citation type="submission" date="2021-03" db="EMBL/GenBank/DDBJ databases">
        <title>Thiomicrorhabdus sp.nov.,novel sulfur-oxidizing bacteria isolated from coastal sediment.</title>
        <authorList>
            <person name="Liu X."/>
        </authorList>
    </citation>
    <scope>NUCLEOTIDE SEQUENCE [LARGE SCALE GENOMIC DNA]</scope>
    <source>
        <strain evidence="2 3">6S2-11</strain>
    </source>
</reference>
<dbReference type="RefSeq" id="WP_208146425.1">
    <property type="nucleotide sequence ID" value="NZ_JAGETV010000001.1"/>
</dbReference>
<dbReference type="Gene3D" id="1.10.8.60">
    <property type="match status" value="1"/>
</dbReference>
<name>A0ABS3Q1E9_9GAMM</name>
<keyword evidence="3" id="KW-1185">Reference proteome</keyword>
<protein>
    <submittedName>
        <fullName evidence="2">DnaA regulatory inactivator Hda</fullName>
    </submittedName>
</protein>
<dbReference type="InterPro" id="IPR017788">
    <property type="entry name" value="Hda"/>
</dbReference>
<dbReference type="PANTHER" id="PTHR30050">
    <property type="entry name" value="CHROMOSOMAL REPLICATION INITIATOR PROTEIN DNAA"/>
    <property type="match status" value="1"/>
</dbReference>
<organism evidence="2 3">
    <name type="scientific">Thiomicrorhabdus marina</name>
    <dbReference type="NCBI Taxonomy" id="2818442"/>
    <lineage>
        <taxon>Bacteria</taxon>
        <taxon>Pseudomonadati</taxon>
        <taxon>Pseudomonadota</taxon>
        <taxon>Gammaproteobacteria</taxon>
        <taxon>Thiotrichales</taxon>
        <taxon>Piscirickettsiaceae</taxon>
        <taxon>Thiomicrorhabdus</taxon>
    </lineage>
</organism>
<dbReference type="Proteomes" id="UP000664835">
    <property type="component" value="Unassembled WGS sequence"/>
</dbReference>
<feature type="domain" description="Hda lid" evidence="1">
    <location>
        <begin position="171"/>
        <end position="232"/>
    </location>
</feature>
<dbReference type="Gene3D" id="3.40.50.300">
    <property type="entry name" value="P-loop containing nucleotide triphosphate hydrolases"/>
    <property type="match status" value="1"/>
</dbReference>
<evidence type="ECO:0000313" key="3">
    <source>
        <dbReference type="Proteomes" id="UP000664835"/>
    </source>
</evidence>
<sequence>MFVQMPLKMGLRDDASFETFVAEQESVAVALNVLQNTLSKPRGSAFYLSGVQGVGKTHVLQAACRFMTERNQDSVYLPMGDESLPLIPDVLHGLEQTSLVCLDDVDVIIGNKNWEVALANLIVKSSVQGNTLLLAGGTHINNWNIVMPELAKALVSVLPIGLLPLADSSELISALQRHSRKRGFELPDNVGDYLLKHCSQNLPELMQILDLLEEATLVEKRRLTLALVKSVLPQEASA</sequence>
<comment type="caution">
    <text evidence="2">The sequence shown here is derived from an EMBL/GenBank/DDBJ whole genome shotgun (WGS) entry which is preliminary data.</text>
</comment>
<dbReference type="Pfam" id="PF22688">
    <property type="entry name" value="Hda_lid"/>
    <property type="match status" value="1"/>
</dbReference>
<dbReference type="PANTHER" id="PTHR30050:SF5">
    <property type="entry name" value="DNAA REGULATORY INACTIVATOR HDA"/>
    <property type="match status" value="1"/>
</dbReference>
<evidence type="ECO:0000313" key="2">
    <source>
        <dbReference type="EMBL" id="MBO1926101.1"/>
    </source>
</evidence>
<evidence type="ECO:0000259" key="1">
    <source>
        <dbReference type="Pfam" id="PF22688"/>
    </source>
</evidence>
<dbReference type="InterPro" id="IPR055199">
    <property type="entry name" value="Hda_lid"/>
</dbReference>
<dbReference type="NCBIfam" id="TIGR03420">
    <property type="entry name" value="DnaA_homol_Hda"/>
    <property type="match status" value="1"/>
</dbReference>
<dbReference type="EMBL" id="JAGETV010000001">
    <property type="protein sequence ID" value="MBO1926101.1"/>
    <property type="molecule type" value="Genomic_DNA"/>
</dbReference>
<dbReference type="InterPro" id="IPR027417">
    <property type="entry name" value="P-loop_NTPase"/>
</dbReference>
<dbReference type="SUPFAM" id="SSF52540">
    <property type="entry name" value="P-loop containing nucleoside triphosphate hydrolases"/>
    <property type="match status" value="1"/>
</dbReference>
<accession>A0ABS3Q1E9</accession>
<proteinExistence type="predicted"/>
<gene>
    <name evidence="2" type="primary">hda</name>
    <name evidence="2" type="ORF">J3998_00805</name>
</gene>